<dbReference type="OrthoDB" id="410267at2759"/>
<feature type="transmembrane region" description="Helical" evidence="3">
    <location>
        <begin position="329"/>
        <end position="356"/>
    </location>
</feature>
<feature type="transmembrane region" description="Helical" evidence="3">
    <location>
        <begin position="189"/>
        <end position="212"/>
    </location>
</feature>
<evidence type="ECO:0000256" key="2">
    <source>
        <dbReference type="ARBA" id="ARBA00006727"/>
    </source>
</evidence>
<dbReference type="PANTHER" id="PTHR11360:SF240">
    <property type="entry name" value="MONOCARBOXYLATE TRANSPORTER (EUROFUNG)-RELATED"/>
    <property type="match status" value="1"/>
</dbReference>
<feature type="transmembrane region" description="Helical" evidence="3">
    <location>
        <begin position="368"/>
        <end position="388"/>
    </location>
</feature>
<protein>
    <recommendedName>
        <fullName evidence="4">Major facilitator superfamily (MFS) profile domain-containing protein</fullName>
    </recommendedName>
</protein>
<keyword evidence="3" id="KW-0472">Membrane</keyword>
<dbReference type="InterPro" id="IPR036259">
    <property type="entry name" value="MFS_trans_sf"/>
</dbReference>
<evidence type="ECO:0000256" key="1">
    <source>
        <dbReference type="ARBA" id="ARBA00004141"/>
    </source>
</evidence>
<keyword evidence="6" id="KW-1185">Reference proteome</keyword>
<feature type="transmembrane region" description="Helical" evidence="3">
    <location>
        <begin position="101"/>
        <end position="121"/>
    </location>
</feature>
<dbReference type="EMBL" id="JAPWDS010000006">
    <property type="protein sequence ID" value="KAJ5493763.1"/>
    <property type="molecule type" value="Genomic_DNA"/>
</dbReference>
<evidence type="ECO:0000256" key="3">
    <source>
        <dbReference type="SAM" id="Phobius"/>
    </source>
</evidence>
<comment type="caution">
    <text evidence="5">The sequence shown here is derived from an EMBL/GenBank/DDBJ whole genome shotgun (WGS) entry which is preliminary data.</text>
</comment>
<feature type="transmembrane region" description="Helical" evidence="3">
    <location>
        <begin position="268"/>
        <end position="286"/>
    </location>
</feature>
<proteinExistence type="inferred from homology"/>
<feature type="transmembrane region" description="Helical" evidence="3">
    <location>
        <begin position="160"/>
        <end position="183"/>
    </location>
</feature>
<organism evidence="5 6">
    <name type="scientific">Penicillium fimorum</name>
    <dbReference type="NCBI Taxonomy" id="1882269"/>
    <lineage>
        <taxon>Eukaryota</taxon>
        <taxon>Fungi</taxon>
        <taxon>Dikarya</taxon>
        <taxon>Ascomycota</taxon>
        <taxon>Pezizomycotina</taxon>
        <taxon>Eurotiomycetes</taxon>
        <taxon>Eurotiomycetidae</taxon>
        <taxon>Eurotiales</taxon>
        <taxon>Aspergillaceae</taxon>
        <taxon>Penicillium</taxon>
    </lineage>
</organism>
<keyword evidence="3" id="KW-0812">Transmembrane</keyword>
<evidence type="ECO:0000259" key="4">
    <source>
        <dbReference type="PROSITE" id="PS50850"/>
    </source>
</evidence>
<dbReference type="PROSITE" id="PS50850">
    <property type="entry name" value="MFS"/>
    <property type="match status" value="1"/>
</dbReference>
<feature type="transmembrane region" description="Helical" evidence="3">
    <location>
        <begin position="32"/>
        <end position="53"/>
    </location>
</feature>
<feature type="transmembrane region" description="Helical" evidence="3">
    <location>
        <begin position="73"/>
        <end position="94"/>
    </location>
</feature>
<dbReference type="Pfam" id="PF07690">
    <property type="entry name" value="MFS_1"/>
    <property type="match status" value="1"/>
</dbReference>
<dbReference type="PANTHER" id="PTHR11360">
    <property type="entry name" value="MONOCARBOXYLATE TRANSPORTER"/>
    <property type="match status" value="1"/>
</dbReference>
<sequence length="428" mass="46407">MHQGIDSKERDLPQIASLESDHDQYPEGGLKAWSVVLGAWCAMIPSMGLLNSLGALQPWTSTHQLKDYSESSIGWIYGTYTFLLFLGGAQFGAILDSHGPLYVVLPGSIGIVLSLILLSFSQEYYQIFLSFSVLGGISASTLFTPPLAAVGHWFNVRRGWATGVACTAGGLGGCIFPLIILFVAPRIGFAWAIRIIALVCALLCSIACLTLRTRLPPKKKATASLDFKALKDIKYGSATLAVFFAEFAAFIPITYVTSYTLHAGFDEQLSYAILVFLNLGAVFGRFLPGLVADRMGRFNVMTVNCLMCSLFTLILWLCGDLVEPNSLGIVISYAVLFGFWSGSAISIAPVCISQVCEIQDYGKRVGTTWTLVSFGTLIALPIAGAIQQHNNGEYYGLIIFAGVLYITATIAFVVSRGICKGWAWRTKF</sequence>
<dbReference type="Gene3D" id="1.20.1250.20">
    <property type="entry name" value="MFS general substrate transporter like domains"/>
    <property type="match status" value="1"/>
</dbReference>
<keyword evidence="3" id="KW-1133">Transmembrane helix</keyword>
<reference evidence="5" key="2">
    <citation type="journal article" date="2023" name="IMA Fungus">
        <title>Comparative genomic study of the Penicillium genus elucidates a diverse pangenome and 15 lateral gene transfer events.</title>
        <authorList>
            <person name="Petersen C."/>
            <person name="Sorensen T."/>
            <person name="Nielsen M.R."/>
            <person name="Sondergaard T.E."/>
            <person name="Sorensen J.L."/>
            <person name="Fitzpatrick D.A."/>
            <person name="Frisvad J.C."/>
            <person name="Nielsen K.L."/>
        </authorList>
    </citation>
    <scope>NUCLEOTIDE SEQUENCE</scope>
    <source>
        <strain evidence="5">IBT 29495</strain>
    </source>
</reference>
<dbReference type="AlphaFoldDB" id="A0A9X0C0Q0"/>
<feature type="transmembrane region" description="Helical" evidence="3">
    <location>
        <begin position="233"/>
        <end position="256"/>
    </location>
</feature>
<dbReference type="Proteomes" id="UP001149954">
    <property type="component" value="Unassembled WGS sequence"/>
</dbReference>
<dbReference type="SUPFAM" id="SSF103473">
    <property type="entry name" value="MFS general substrate transporter"/>
    <property type="match status" value="1"/>
</dbReference>
<evidence type="ECO:0000313" key="5">
    <source>
        <dbReference type="EMBL" id="KAJ5493763.1"/>
    </source>
</evidence>
<comment type="similarity">
    <text evidence="2">Belongs to the major facilitator superfamily. Monocarboxylate porter (TC 2.A.1.13) family.</text>
</comment>
<dbReference type="GO" id="GO:0022857">
    <property type="term" value="F:transmembrane transporter activity"/>
    <property type="evidence" value="ECO:0007669"/>
    <property type="project" value="InterPro"/>
</dbReference>
<feature type="domain" description="Major facilitator superfamily (MFS) profile" evidence="4">
    <location>
        <begin position="234"/>
        <end position="428"/>
    </location>
</feature>
<dbReference type="InterPro" id="IPR050327">
    <property type="entry name" value="Proton-linked_MCT"/>
</dbReference>
<name>A0A9X0C0Q0_9EURO</name>
<feature type="transmembrane region" description="Helical" evidence="3">
    <location>
        <begin position="298"/>
        <end position="317"/>
    </location>
</feature>
<feature type="transmembrane region" description="Helical" evidence="3">
    <location>
        <begin position="394"/>
        <end position="415"/>
    </location>
</feature>
<dbReference type="InterPro" id="IPR011701">
    <property type="entry name" value="MFS"/>
</dbReference>
<comment type="subcellular location">
    <subcellularLocation>
        <location evidence="1">Membrane</location>
        <topology evidence="1">Multi-pass membrane protein</topology>
    </subcellularLocation>
</comment>
<evidence type="ECO:0000313" key="6">
    <source>
        <dbReference type="Proteomes" id="UP001149954"/>
    </source>
</evidence>
<feature type="transmembrane region" description="Helical" evidence="3">
    <location>
        <begin position="127"/>
        <end position="148"/>
    </location>
</feature>
<accession>A0A9X0C0Q0</accession>
<reference evidence="5" key="1">
    <citation type="submission" date="2022-12" db="EMBL/GenBank/DDBJ databases">
        <authorList>
            <person name="Petersen C."/>
        </authorList>
    </citation>
    <scope>NUCLEOTIDE SEQUENCE</scope>
    <source>
        <strain evidence="5">IBT 29495</strain>
    </source>
</reference>
<dbReference type="InterPro" id="IPR020846">
    <property type="entry name" value="MFS_dom"/>
</dbReference>
<dbReference type="GO" id="GO:0016020">
    <property type="term" value="C:membrane"/>
    <property type="evidence" value="ECO:0007669"/>
    <property type="project" value="UniProtKB-SubCell"/>
</dbReference>
<gene>
    <name evidence="5" type="ORF">N7463_009850</name>
</gene>